<dbReference type="Gramene" id="TRITD4Av1G076780.19">
    <property type="protein sequence ID" value="TRITD4Av1G076780.19"/>
    <property type="gene ID" value="TRITD4Av1G076780"/>
</dbReference>
<dbReference type="CDD" id="cd02116">
    <property type="entry name" value="ACT"/>
    <property type="match status" value="1"/>
</dbReference>
<dbReference type="EMBL" id="LT934117">
    <property type="protein sequence ID" value="VAH90896.1"/>
    <property type="molecule type" value="Genomic_DNA"/>
</dbReference>
<proteinExistence type="predicted"/>
<protein>
    <recommendedName>
        <fullName evidence="3">ACT domain-containing protein</fullName>
    </recommendedName>
</protein>
<dbReference type="SUPFAM" id="SSF55021">
    <property type="entry name" value="ACT-like"/>
    <property type="match status" value="1"/>
</dbReference>
<dbReference type="Gene3D" id="3.30.70.260">
    <property type="match status" value="1"/>
</dbReference>
<sequence length="243" mass="26404">MHSSVISSGCNMPKPAVLGTKREQAALSAAEITADAVNNFVADLEDESDSEQLIPTTQNEDYKFNWQKILSSNKLSFVNKNSDGFLPVNNVHMPKINGKHNKTVKELGIKINGSTVRGDSSTEFMRPGVPAYKEVFASLDNWKCGKISSWHNTEGNSIQWLCIVCVDRKGMMAEVTSALTACGITICSCVAERDNRRGMGVLLFHFEGTDENVVSACSSVEMILGVLGWSAGCSYNPLGVLEC</sequence>
<gene>
    <name evidence="1" type="ORF">TRITD_4Av1G076780</name>
</gene>
<evidence type="ECO:0008006" key="3">
    <source>
        <dbReference type="Google" id="ProtNLM"/>
    </source>
</evidence>
<dbReference type="InterPro" id="IPR045865">
    <property type="entry name" value="ACT-like_dom_sf"/>
</dbReference>
<evidence type="ECO:0000313" key="2">
    <source>
        <dbReference type="Proteomes" id="UP000324705"/>
    </source>
</evidence>
<accession>A0A9R0S8W8</accession>
<dbReference type="Proteomes" id="UP000324705">
    <property type="component" value="Chromosome 4A"/>
</dbReference>
<dbReference type="AlphaFoldDB" id="A0A9R0S8W8"/>
<organism evidence="1 2">
    <name type="scientific">Triticum turgidum subsp. durum</name>
    <name type="common">Durum wheat</name>
    <name type="synonym">Triticum durum</name>
    <dbReference type="NCBI Taxonomy" id="4567"/>
    <lineage>
        <taxon>Eukaryota</taxon>
        <taxon>Viridiplantae</taxon>
        <taxon>Streptophyta</taxon>
        <taxon>Embryophyta</taxon>
        <taxon>Tracheophyta</taxon>
        <taxon>Spermatophyta</taxon>
        <taxon>Magnoliopsida</taxon>
        <taxon>Liliopsida</taxon>
        <taxon>Poales</taxon>
        <taxon>Poaceae</taxon>
        <taxon>BOP clade</taxon>
        <taxon>Pooideae</taxon>
        <taxon>Triticodae</taxon>
        <taxon>Triticeae</taxon>
        <taxon>Triticinae</taxon>
        <taxon>Triticum</taxon>
    </lineage>
</organism>
<dbReference type="PANTHER" id="PTHR43061:SF1">
    <property type="entry name" value="GTP DIPHOSPHOKINASE RSH1, CHLOROPLASTIC-RELATED"/>
    <property type="match status" value="1"/>
</dbReference>
<name>A0A9R0S8W8_TRITD</name>
<evidence type="ECO:0000313" key="1">
    <source>
        <dbReference type="EMBL" id="VAH90896.1"/>
    </source>
</evidence>
<keyword evidence="2" id="KW-1185">Reference proteome</keyword>
<reference evidence="1 2" key="1">
    <citation type="submission" date="2017-09" db="EMBL/GenBank/DDBJ databases">
        <authorList>
            <consortium name="International Durum Wheat Genome Sequencing Consortium (IDWGSC)"/>
            <person name="Milanesi L."/>
        </authorList>
    </citation>
    <scope>NUCLEOTIDE SEQUENCE [LARGE SCALE GENOMIC DNA]</scope>
    <source>
        <strain evidence="2">cv. Svevo</strain>
    </source>
</reference>
<dbReference type="PANTHER" id="PTHR43061">
    <property type="entry name" value="GTP DIPHOSPHOKINASE RSH1, CHLOROPLASTIC-RELATED"/>
    <property type="match status" value="1"/>
</dbReference>